<evidence type="ECO:0000313" key="4">
    <source>
        <dbReference type="Proteomes" id="UP001293593"/>
    </source>
</evidence>
<dbReference type="InterPro" id="IPR056689">
    <property type="entry name" value="DUF7787"/>
</dbReference>
<dbReference type="Pfam" id="PF25042">
    <property type="entry name" value="DUF7787"/>
    <property type="match status" value="1"/>
</dbReference>
<dbReference type="EMBL" id="JAWXYG010000013">
    <property type="protein sequence ID" value="KAK4255591.1"/>
    <property type="molecule type" value="Genomic_DNA"/>
</dbReference>
<dbReference type="Proteomes" id="UP001293593">
    <property type="component" value="Unassembled WGS sequence"/>
</dbReference>
<reference evidence="3" key="1">
    <citation type="submission" date="2023-10" db="EMBL/GenBank/DDBJ databases">
        <title>Chromosome-level genome of the transformable northern wattle, Acacia crassicarpa.</title>
        <authorList>
            <person name="Massaro I."/>
            <person name="Sinha N.R."/>
            <person name="Poethig S."/>
            <person name="Leichty A.R."/>
        </authorList>
    </citation>
    <scope>NUCLEOTIDE SEQUENCE</scope>
    <source>
        <strain evidence="3">Acra3RX</strain>
        <tissue evidence="3">Leaf</tissue>
    </source>
</reference>
<evidence type="ECO:0000256" key="1">
    <source>
        <dbReference type="SAM" id="MobiDB-lite"/>
    </source>
</evidence>
<dbReference type="AlphaFoldDB" id="A0AAE1IQM1"/>
<feature type="compositionally biased region" description="Polar residues" evidence="1">
    <location>
        <begin position="193"/>
        <end position="205"/>
    </location>
</feature>
<feature type="domain" description="DUF7787" evidence="2">
    <location>
        <begin position="24"/>
        <end position="81"/>
    </location>
</feature>
<proteinExistence type="predicted"/>
<gene>
    <name evidence="3" type="ORF">QN277_008573</name>
</gene>
<feature type="region of interest" description="Disordered" evidence="1">
    <location>
        <begin position="142"/>
        <end position="205"/>
    </location>
</feature>
<organism evidence="3 4">
    <name type="scientific">Acacia crassicarpa</name>
    <name type="common">northern wattle</name>
    <dbReference type="NCBI Taxonomy" id="499986"/>
    <lineage>
        <taxon>Eukaryota</taxon>
        <taxon>Viridiplantae</taxon>
        <taxon>Streptophyta</taxon>
        <taxon>Embryophyta</taxon>
        <taxon>Tracheophyta</taxon>
        <taxon>Spermatophyta</taxon>
        <taxon>Magnoliopsida</taxon>
        <taxon>eudicotyledons</taxon>
        <taxon>Gunneridae</taxon>
        <taxon>Pentapetalae</taxon>
        <taxon>rosids</taxon>
        <taxon>fabids</taxon>
        <taxon>Fabales</taxon>
        <taxon>Fabaceae</taxon>
        <taxon>Caesalpinioideae</taxon>
        <taxon>mimosoid clade</taxon>
        <taxon>Acacieae</taxon>
        <taxon>Acacia</taxon>
    </lineage>
</organism>
<name>A0AAE1IQM1_9FABA</name>
<dbReference type="PANTHER" id="PTHR35096:SF8">
    <property type="entry name" value="OS03G0308600 PROTEIN"/>
    <property type="match status" value="1"/>
</dbReference>
<protein>
    <recommendedName>
        <fullName evidence="2">DUF7787 domain-containing protein</fullName>
    </recommendedName>
</protein>
<evidence type="ECO:0000313" key="3">
    <source>
        <dbReference type="EMBL" id="KAK4255591.1"/>
    </source>
</evidence>
<dbReference type="PANTHER" id="PTHR35096">
    <property type="entry name" value="BNAA08G28570D PROTEIN"/>
    <property type="match status" value="1"/>
</dbReference>
<sequence length="205" mass="22574">MESLSQTQIQTQANKTSSKKRTVKKDKLYLEHYLDFLRSLQTVGLSVKLLNQIIHIHGFRKLHKQPKSVLVDAVNALDLMDLPRSTLGQSVSASATLALEDVIVDLNEIGWQECCVTSVHTLSSCTENSLSLDQKPQVTEHLQTSSRTKTSKKHLDVNKVNGVNTKASQNGQQTTKMAPKKRKRTNGSDAIDSASTMDSISLASS</sequence>
<comment type="caution">
    <text evidence="3">The sequence shown here is derived from an EMBL/GenBank/DDBJ whole genome shotgun (WGS) entry which is preliminary data.</text>
</comment>
<feature type="compositionally biased region" description="Polar residues" evidence="1">
    <location>
        <begin position="161"/>
        <end position="176"/>
    </location>
</feature>
<keyword evidence="4" id="KW-1185">Reference proteome</keyword>
<evidence type="ECO:0000259" key="2">
    <source>
        <dbReference type="Pfam" id="PF25042"/>
    </source>
</evidence>
<accession>A0AAE1IQM1</accession>